<evidence type="ECO:0000313" key="2">
    <source>
        <dbReference type="EMBL" id="KAK4527607.1"/>
    </source>
</evidence>
<dbReference type="AlphaFoldDB" id="A0AAV9IJH3"/>
<name>A0AAV9IJH3_9RHOD</name>
<sequence length="257" mass="29384">MLISFAHCHFALVNRKGSQTRKYCSSCKGTYFCSWQAYPGDDWISRLQWKSDIHYFNNHSNGGSSNNSESPISAPRILVLYGSLRQGSLSRALAYEAARVLDKLGAQVRIYHPESLPIQDPQYETHPKVQEFIELYNWSQGQVWCSPVHHGSVSSVLKNQLDWYTFPPSGRTVAFLQVQGGQISGAAVHHMFTIALSLNMIIVPSYLIIPETFREFSQDRLKPSVYREKLVQVMEALYKLTYITSNRRTQLMESQLE</sequence>
<dbReference type="InterPro" id="IPR029039">
    <property type="entry name" value="Flavoprotein-like_sf"/>
</dbReference>
<organism evidence="2 3">
    <name type="scientific">Galdieria yellowstonensis</name>
    <dbReference type="NCBI Taxonomy" id="3028027"/>
    <lineage>
        <taxon>Eukaryota</taxon>
        <taxon>Rhodophyta</taxon>
        <taxon>Bangiophyceae</taxon>
        <taxon>Galdieriales</taxon>
        <taxon>Galdieriaceae</taxon>
        <taxon>Galdieria</taxon>
    </lineage>
</organism>
<dbReference type="Proteomes" id="UP001300502">
    <property type="component" value="Unassembled WGS sequence"/>
</dbReference>
<feature type="domain" description="NADPH-dependent FMN reductase-like" evidence="1">
    <location>
        <begin position="75"/>
        <end position="211"/>
    </location>
</feature>
<dbReference type="SUPFAM" id="SSF52218">
    <property type="entry name" value="Flavoproteins"/>
    <property type="match status" value="1"/>
</dbReference>
<accession>A0AAV9IJH3</accession>
<keyword evidence="3" id="KW-1185">Reference proteome</keyword>
<evidence type="ECO:0000259" key="1">
    <source>
        <dbReference type="Pfam" id="PF03358"/>
    </source>
</evidence>
<dbReference type="PANTHER" id="PTHR43590:SF1">
    <property type="entry name" value="ARSENIC RESISTANCE PROTEIN ARSH (AFU_ORTHOLOGUE AFUA_5G15030)"/>
    <property type="match status" value="1"/>
</dbReference>
<dbReference type="InterPro" id="IPR014063">
    <property type="entry name" value="Arsenate-R_ArsH"/>
</dbReference>
<proteinExistence type="predicted"/>
<reference evidence="2 3" key="1">
    <citation type="submission" date="2022-07" db="EMBL/GenBank/DDBJ databases">
        <title>Genome-wide signatures of adaptation to extreme environments.</title>
        <authorList>
            <person name="Cho C.H."/>
            <person name="Yoon H.S."/>
        </authorList>
    </citation>
    <scope>NUCLEOTIDE SEQUENCE [LARGE SCALE GENOMIC DNA]</scope>
    <source>
        <strain evidence="2 3">108.79 E11</strain>
    </source>
</reference>
<protein>
    <recommendedName>
        <fullName evidence="1">NADPH-dependent FMN reductase-like domain-containing protein</fullName>
    </recommendedName>
</protein>
<dbReference type="InterPro" id="IPR005025">
    <property type="entry name" value="FMN_Rdtase-like_dom"/>
</dbReference>
<dbReference type="PANTHER" id="PTHR43590">
    <property type="entry name" value="ARSENIC RESISTANCE PROTEIN ARSH (AFU_ORTHOLOGUE AFUA_5G15030)"/>
    <property type="match status" value="1"/>
</dbReference>
<dbReference type="GO" id="GO:0016655">
    <property type="term" value="F:oxidoreductase activity, acting on NAD(P)H, quinone or similar compound as acceptor"/>
    <property type="evidence" value="ECO:0007669"/>
    <property type="project" value="TreeGrafter"/>
</dbReference>
<evidence type="ECO:0000313" key="3">
    <source>
        <dbReference type="Proteomes" id="UP001300502"/>
    </source>
</evidence>
<dbReference type="Pfam" id="PF03358">
    <property type="entry name" value="FMN_red"/>
    <property type="match status" value="1"/>
</dbReference>
<dbReference type="EMBL" id="JANCYU010000054">
    <property type="protein sequence ID" value="KAK4527607.1"/>
    <property type="molecule type" value="Genomic_DNA"/>
</dbReference>
<gene>
    <name evidence="2" type="ORF">GAYE_SCF42G5530</name>
</gene>
<dbReference type="Gene3D" id="3.40.50.360">
    <property type="match status" value="1"/>
</dbReference>
<comment type="caution">
    <text evidence="2">The sequence shown here is derived from an EMBL/GenBank/DDBJ whole genome shotgun (WGS) entry which is preliminary data.</text>
</comment>